<evidence type="ECO:0000256" key="8">
    <source>
        <dbReference type="ARBA" id="ARBA00023277"/>
    </source>
</evidence>
<dbReference type="PROSITE" id="PS00809">
    <property type="entry name" value="ADP_GLC_PYROPHOSPH_2"/>
    <property type="match status" value="1"/>
</dbReference>
<dbReference type="GO" id="GO:0005524">
    <property type="term" value="F:ATP binding"/>
    <property type="evidence" value="ECO:0007669"/>
    <property type="project" value="UniProtKB-KW"/>
</dbReference>
<dbReference type="Pfam" id="PF24894">
    <property type="entry name" value="Hexapep_GlmU"/>
    <property type="match status" value="1"/>
</dbReference>
<evidence type="ECO:0000313" key="12">
    <source>
        <dbReference type="EMBL" id="RKD73178.1"/>
    </source>
</evidence>
<evidence type="ECO:0000313" key="13">
    <source>
        <dbReference type="Proteomes" id="UP000285120"/>
    </source>
</evidence>
<evidence type="ECO:0000256" key="6">
    <source>
        <dbReference type="ARBA" id="ARBA00022840"/>
    </source>
</evidence>
<comment type="similarity">
    <text evidence="1 9">Belongs to the bacterial/plant glucose-1-phosphate adenylyltransferase family.</text>
</comment>
<evidence type="ECO:0000256" key="2">
    <source>
        <dbReference type="ARBA" id="ARBA00022600"/>
    </source>
</evidence>
<dbReference type="SUPFAM" id="SSF53448">
    <property type="entry name" value="Nucleotide-diphospho-sugar transferases"/>
    <property type="match status" value="1"/>
</dbReference>
<comment type="subunit">
    <text evidence="9">Homotetramer.</text>
</comment>
<dbReference type="SUPFAM" id="SSF51161">
    <property type="entry name" value="Trimeric LpxA-like enzymes"/>
    <property type="match status" value="1"/>
</dbReference>
<dbReference type="CDD" id="cd02508">
    <property type="entry name" value="ADP_Glucose_PP"/>
    <property type="match status" value="1"/>
</dbReference>
<comment type="catalytic activity">
    <reaction evidence="9">
        <text>alpha-D-glucose 1-phosphate + ATP + H(+) = ADP-alpha-D-glucose + diphosphate</text>
        <dbReference type="Rhea" id="RHEA:12120"/>
        <dbReference type="ChEBI" id="CHEBI:15378"/>
        <dbReference type="ChEBI" id="CHEBI:30616"/>
        <dbReference type="ChEBI" id="CHEBI:33019"/>
        <dbReference type="ChEBI" id="CHEBI:57498"/>
        <dbReference type="ChEBI" id="CHEBI:58601"/>
        <dbReference type="EC" id="2.7.7.27"/>
    </reaction>
</comment>
<keyword evidence="5 9" id="KW-0547">Nucleotide-binding</keyword>
<keyword evidence="6 9" id="KW-0067">ATP-binding</keyword>
<feature type="domain" description="Nucleotidyl transferase" evidence="10">
    <location>
        <begin position="7"/>
        <end position="260"/>
    </location>
</feature>
<evidence type="ECO:0000256" key="4">
    <source>
        <dbReference type="ARBA" id="ARBA00022695"/>
    </source>
</evidence>
<dbReference type="NCBIfam" id="TIGR02091">
    <property type="entry name" value="glgC"/>
    <property type="match status" value="1"/>
</dbReference>
<dbReference type="InterPro" id="IPR011831">
    <property type="entry name" value="ADP-Glc_PPase"/>
</dbReference>
<evidence type="ECO:0000256" key="7">
    <source>
        <dbReference type="ARBA" id="ARBA00023056"/>
    </source>
</evidence>
<keyword evidence="8 9" id="KW-0119">Carbohydrate metabolism</keyword>
<dbReference type="GO" id="GO:0005978">
    <property type="term" value="P:glycogen biosynthetic process"/>
    <property type="evidence" value="ECO:0007669"/>
    <property type="project" value="UniProtKB-UniRule"/>
</dbReference>
<organism evidence="12 13">
    <name type="scientific">Sinobaca qinghaiensis</name>
    <dbReference type="NCBI Taxonomy" id="342944"/>
    <lineage>
        <taxon>Bacteria</taxon>
        <taxon>Bacillati</taxon>
        <taxon>Bacillota</taxon>
        <taxon>Bacilli</taxon>
        <taxon>Bacillales</taxon>
        <taxon>Sporolactobacillaceae</taxon>
        <taxon>Sinobaca</taxon>
    </lineage>
</organism>
<dbReference type="Gene3D" id="3.90.550.10">
    <property type="entry name" value="Spore Coat Polysaccharide Biosynthesis Protein SpsA, Chain A"/>
    <property type="match status" value="1"/>
</dbReference>
<keyword evidence="4 9" id="KW-0548">Nucleotidyltransferase</keyword>
<keyword evidence="3 9" id="KW-0808">Transferase</keyword>
<comment type="pathway">
    <text evidence="9">Glycan biosynthesis; glycogen biosynthesis.</text>
</comment>
<dbReference type="CDD" id="cd04651">
    <property type="entry name" value="LbH_G1P_AT_C"/>
    <property type="match status" value="1"/>
</dbReference>
<proteinExistence type="inferred from homology"/>
<keyword evidence="13" id="KW-1185">Reference proteome</keyword>
<dbReference type="HAMAP" id="MF_00624">
    <property type="entry name" value="GlgC"/>
    <property type="match status" value="1"/>
</dbReference>
<keyword evidence="7 9" id="KW-0320">Glycogen biosynthesis</keyword>
<feature type="site" description="Could play a key role in the communication between the regulatory and the substrate sites" evidence="9">
    <location>
        <position position="98"/>
    </location>
</feature>
<dbReference type="Pfam" id="PF00483">
    <property type="entry name" value="NTP_transferase"/>
    <property type="match status" value="1"/>
</dbReference>
<dbReference type="EC" id="2.7.7.27" evidence="9"/>
<evidence type="ECO:0000259" key="11">
    <source>
        <dbReference type="Pfam" id="PF24894"/>
    </source>
</evidence>
<feature type="binding site" evidence="9">
    <location>
        <position position="190"/>
    </location>
    <ligand>
        <name>alpha-D-glucose 1-phosphate</name>
        <dbReference type="ChEBI" id="CHEBI:58601"/>
    </ligand>
</feature>
<dbReference type="UniPathway" id="UPA00164"/>
<evidence type="ECO:0000256" key="3">
    <source>
        <dbReference type="ARBA" id="ARBA00022679"/>
    </source>
</evidence>
<dbReference type="Gene3D" id="2.160.10.10">
    <property type="entry name" value="Hexapeptide repeat proteins"/>
    <property type="match status" value="1"/>
</dbReference>
<evidence type="ECO:0000256" key="1">
    <source>
        <dbReference type="ARBA" id="ARBA00010443"/>
    </source>
</evidence>
<dbReference type="AlphaFoldDB" id="A0A419V3V2"/>
<dbReference type="PANTHER" id="PTHR43523:SF2">
    <property type="entry name" value="GLUCOSE-1-PHOSPHATE ADENYLYLTRANSFERASE"/>
    <property type="match status" value="1"/>
</dbReference>
<feature type="binding site" evidence="9">
    <location>
        <begin position="179"/>
        <end position="180"/>
    </location>
    <ligand>
        <name>alpha-D-glucose 1-phosphate</name>
        <dbReference type="ChEBI" id="CHEBI:58601"/>
    </ligand>
</feature>
<feature type="site" description="Could play a key role in the communication between the regulatory and the substrate sites" evidence="9">
    <location>
        <position position="59"/>
    </location>
</feature>
<name>A0A419V3V2_9BACL</name>
<feature type="domain" description="Glucose-1-phosphate adenylyltransferase/Bifunctional protein GlmU-like C-terminal hexapeptide" evidence="11">
    <location>
        <begin position="287"/>
        <end position="366"/>
    </location>
</feature>
<dbReference type="InterPro" id="IPR005836">
    <property type="entry name" value="ADP_Glu_pyroP_CS"/>
</dbReference>
<dbReference type="InterPro" id="IPR056818">
    <property type="entry name" value="GlmU/GlgC-like_hexapep"/>
</dbReference>
<evidence type="ECO:0000256" key="5">
    <source>
        <dbReference type="ARBA" id="ARBA00022741"/>
    </source>
</evidence>
<dbReference type="InterPro" id="IPR023049">
    <property type="entry name" value="GlgC_bac"/>
</dbReference>
<feature type="binding site" evidence="9">
    <location>
        <position position="164"/>
    </location>
    <ligand>
        <name>alpha-D-glucose 1-phosphate</name>
        <dbReference type="ChEBI" id="CHEBI:58601"/>
    </ligand>
</feature>
<dbReference type="PANTHER" id="PTHR43523">
    <property type="entry name" value="GLUCOSE-1-PHOSPHATE ADENYLYLTRANSFERASE-RELATED"/>
    <property type="match status" value="1"/>
</dbReference>
<reference evidence="12 13" key="1">
    <citation type="submission" date="2018-09" db="EMBL/GenBank/DDBJ databases">
        <title>Genomic Encyclopedia of Archaeal and Bacterial Type Strains, Phase II (KMG-II): from individual species to whole genera.</title>
        <authorList>
            <person name="Goeker M."/>
        </authorList>
    </citation>
    <scope>NUCLEOTIDE SEQUENCE [LARGE SCALE GENOMIC DNA]</scope>
    <source>
        <strain evidence="12 13">DSM 17008</strain>
    </source>
</reference>
<comment type="function">
    <text evidence="9">Involved in the biosynthesis of ADP-glucose, a building block required for the elongation reactions to produce glycogen. Catalyzes the reaction between ATP and alpha-D-glucose 1-phosphate (G1P) to produce pyrophosphate and ADP-Glc.</text>
</comment>
<protein>
    <recommendedName>
        <fullName evidence="9">Glucose-1-phosphate adenylyltransferase</fullName>
        <ecNumber evidence="9">2.7.7.27</ecNumber>
    </recommendedName>
    <alternativeName>
        <fullName evidence="9">ADP-glucose pyrophosphorylase</fullName>
        <shortName evidence="9">ADPGlc PPase</shortName>
    </alternativeName>
    <alternativeName>
        <fullName evidence="9">ADP-glucose synthase</fullName>
    </alternativeName>
</protein>
<dbReference type="NCBIfam" id="NF003670">
    <property type="entry name" value="PRK05293.1"/>
    <property type="match status" value="1"/>
</dbReference>
<evidence type="ECO:0000256" key="9">
    <source>
        <dbReference type="HAMAP-Rule" id="MF_00624"/>
    </source>
</evidence>
<dbReference type="InterPro" id="IPR011004">
    <property type="entry name" value="Trimer_LpxA-like_sf"/>
</dbReference>
<dbReference type="PROSITE" id="PS00808">
    <property type="entry name" value="ADP_GLC_PYROPHOSPH_1"/>
    <property type="match status" value="1"/>
</dbReference>
<sequence length="384" mass="43391">MGKEIIGMLLAGGEGKRLGQLTKDTAKPAVPFGGKYRIIDFTLSNCTHSNIDTVGVLTQYQPMDLNRHLGSGTPWELDRKYGGISILPPFTVQEGGGWYSGTADAIYQNMQFIDQYNPEYILVISGDHIYKMNYDAMLEQHKKENADATISVLEVPWEDASRFGIMNTNEQMEVIEFQEKPKEPKNNLASMGIYIFTWASLRDYLIKDAENSESSHDFGKDIIPMMLEDERKLKAFSFHGYWKDVGTIKSYWEANMDLLDQNSGLRLHDRSWRIYTVNPNQPPHYMGQEATVSNSLINEGCHVLGHIQRSVLFQGVRVEAGSNIKDSVIMPEVKIGSNVTLEKVIVRPGTVIPDNCVITFDKAEDSMVVDNDTSFKQYLPSNQR</sequence>
<feature type="binding site" evidence="9">
    <location>
        <position position="99"/>
    </location>
    <ligand>
        <name>alpha-D-glucose 1-phosphate</name>
        <dbReference type="ChEBI" id="CHEBI:58601"/>
    </ligand>
</feature>
<dbReference type="GO" id="GO:0008878">
    <property type="term" value="F:glucose-1-phosphate adenylyltransferase activity"/>
    <property type="evidence" value="ECO:0007669"/>
    <property type="project" value="UniProtKB-UniRule"/>
</dbReference>
<dbReference type="RefSeq" id="WP_120193551.1">
    <property type="nucleotide sequence ID" value="NZ_RAPK01000009.1"/>
</dbReference>
<evidence type="ECO:0000259" key="10">
    <source>
        <dbReference type="Pfam" id="PF00483"/>
    </source>
</evidence>
<gene>
    <name evidence="9" type="primary">glgC</name>
    <name evidence="12" type="ORF">ATL39_2384</name>
</gene>
<accession>A0A419V3V2</accession>
<dbReference type="Proteomes" id="UP000285120">
    <property type="component" value="Unassembled WGS sequence"/>
</dbReference>
<keyword evidence="2 9" id="KW-0321">Glycogen metabolism</keyword>
<dbReference type="EMBL" id="RAPK01000009">
    <property type="protein sequence ID" value="RKD73178.1"/>
    <property type="molecule type" value="Genomic_DNA"/>
</dbReference>
<comment type="caution">
    <text evidence="12">The sequence shown here is derived from an EMBL/GenBank/DDBJ whole genome shotgun (WGS) entry which is preliminary data.</text>
</comment>
<dbReference type="InterPro" id="IPR029044">
    <property type="entry name" value="Nucleotide-diphossugar_trans"/>
</dbReference>
<dbReference type="InterPro" id="IPR005835">
    <property type="entry name" value="NTP_transferase_dom"/>
</dbReference>